<sequence>MKILLKSANCSEEMAQVKSPEKAFMGDITMLTSDQMDMQIVLNRLDGLITWTYVDGLGKCIYNSVLAKLKISKREGFDTYAASHQLISKIHNYEYAVNNCNIRGTHTVNNCSSSDGICEY</sequence>
<dbReference type="AlphaFoldDB" id="A0AA36B5S1"/>
<protein>
    <submittedName>
        <fullName evidence="1">Uncharacterized protein</fullName>
    </submittedName>
</protein>
<evidence type="ECO:0000313" key="2">
    <source>
        <dbReference type="Proteomes" id="UP001162480"/>
    </source>
</evidence>
<evidence type="ECO:0000313" key="1">
    <source>
        <dbReference type="EMBL" id="CAI9727482.1"/>
    </source>
</evidence>
<dbReference type="Proteomes" id="UP001162480">
    <property type="component" value="Chromosome 9"/>
</dbReference>
<keyword evidence="2" id="KW-1185">Reference proteome</keyword>
<organism evidence="1 2">
    <name type="scientific">Octopus vulgaris</name>
    <name type="common">Common octopus</name>
    <dbReference type="NCBI Taxonomy" id="6645"/>
    <lineage>
        <taxon>Eukaryota</taxon>
        <taxon>Metazoa</taxon>
        <taxon>Spiralia</taxon>
        <taxon>Lophotrochozoa</taxon>
        <taxon>Mollusca</taxon>
        <taxon>Cephalopoda</taxon>
        <taxon>Coleoidea</taxon>
        <taxon>Octopodiformes</taxon>
        <taxon>Octopoda</taxon>
        <taxon>Incirrata</taxon>
        <taxon>Octopodidae</taxon>
        <taxon>Octopus</taxon>
    </lineage>
</organism>
<gene>
    <name evidence="1" type="ORF">OCTVUL_1B006791</name>
</gene>
<accession>A0AA36B5S1</accession>
<name>A0AA36B5S1_OCTVU</name>
<dbReference type="EMBL" id="OX597822">
    <property type="protein sequence ID" value="CAI9727482.1"/>
    <property type="molecule type" value="Genomic_DNA"/>
</dbReference>
<reference evidence="1" key="1">
    <citation type="submission" date="2023-08" db="EMBL/GenBank/DDBJ databases">
        <authorList>
            <person name="Alioto T."/>
            <person name="Alioto T."/>
            <person name="Gomez Garrido J."/>
        </authorList>
    </citation>
    <scope>NUCLEOTIDE SEQUENCE</scope>
</reference>
<proteinExistence type="predicted"/>